<accession>A0A6J8B4I7</accession>
<organism evidence="1 2">
    <name type="scientific">Mytilus coruscus</name>
    <name type="common">Sea mussel</name>
    <dbReference type="NCBI Taxonomy" id="42192"/>
    <lineage>
        <taxon>Eukaryota</taxon>
        <taxon>Metazoa</taxon>
        <taxon>Spiralia</taxon>
        <taxon>Lophotrochozoa</taxon>
        <taxon>Mollusca</taxon>
        <taxon>Bivalvia</taxon>
        <taxon>Autobranchia</taxon>
        <taxon>Pteriomorphia</taxon>
        <taxon>Mytilida</taxon>
        <taxon>Mytiloidea</taxon>
        <taxon>Mytilidae</taxon>
        <taxon>Mytilinae</taxon>
        <taxon>Mytilus</taxon>
    </lineage>
</organism>
<dbReference type="OrthoDB" id="6068702at2759"/>
<keyword evidence="2" id="KW-1185">Reference proteome</keyword>
<proteinExistence type="predicted"/>
<dbReference type="Proteomes" id="UP000507470">
    <property type="component" value="Unassembled WGS sequence"/>
</dbReference>
<sequence>MSTSSNTTDLTVNHEDIQANDDLFTDEIEDRYNTNNINLTQSINLIVNPMMTTCIELSRHSLHCTLAKVWGQLSNSETELLERTQTICCAIYTVHGQNSPTDPTTTDFDKLRNTIGYLNIPASLLADKTTFLSASPKVYKGLLDCVQTYACKWGLKYNGTKSCVSTFNNNTDVDIKLGNTTIAYDDLLEVLLAAVNDTAYDLDPKVWSRMMFYVAK</sequence>
<evidence type="ECO:0000313" key="2">
    <source>
        <dbReference type="Proteomes" id="UP000507470"/>
    </source>
</evidence>
<dbReference type="EMBL" id="CACVKT020002610">
    <property type="protein sequence ID" value="CAC5378848.1"/>
    <property type="molecule type" value="Genomic_DNA"/>
</dbReference>
<name>A0A6J8B4I7_MYTCO</name>
<reference evidence="1 2" key="1">
    <citation type="submission" date="2020-06" db="EMBL/GenBank/DDBJ databases">
        <authorList>
            <person name="Li R."/>
            <person name="Bekaert M."/>
        </authorList>
    </citation>
    <scope>NUCLEOTIDE SEQUENCE [LARGE SCALE GENOMIC DNA]</scope>
    <source>
        <strain evidence="2">wild</strain>
    </source>
</reference>
<protein>
    <submittedName>
        <fullName evidence="1">Uncharacterized protein</fullName>
    </submittedName>
</protein>
<gene>
    <name evidence="1" type="ORF">MCOR_14985</name>
</gene>
<evidence type="ECO:0000313" key="1">
    <source>
        <dbReference type="EMBL" id="CAC5378848.1"/>
    </source>
</evidence>
<dbReference type="AlphaFoldDB" id="A0A6J8B4I7"/>